<accession>A0AAN4ZAD1</accession>
<evidence type="ECO:0000313" key="3">
    <source>
        <dbReference type="Proteomes" id="UP001328107"/>
    </source>
</evidence>
<organism evidence="2 3">
    <name type="scientific">Pristionchus mayeri</name>
    <dbReference type="NCBI Taxonomy" id="1317129"/>
    <lineage>
        <taxon>Eukaryota</taxon>
        <taxon>Metazoa</taxon>
        <taxon>Ecdysozoa</taxon>
        <taxon>Nematoda</taxon>
        <taxon>Chromadorea</taxon>
        <taxon>Rhabditida</taxon>
        <taxon>Rhabditina</taxon>
        <taxon>Diplogasteromorpha</taxon>
        <taxon>Diplogasteroidea</taxon>
        <taxon>Neodiplogasteridae</taxon>
        <taxon>Pristionchus</taxon>
    </lineage>
</organism>
<evidence type="ECO:0000256" key="1">
    <source>
        <dbReference type="SAM" id="MobiDB-lite"/>
    </source>
</evidence>
<dbReference type="EMBL" id="BTRK01000002">
    <property type="protein sequence ID" value="GMR37477.1"/>
    <property type="molecule type" value="Genomic_DNA"/>
</dbReference>
<name>A0AAN4ZAD1_9BILA</name>
<dbReference type="AlphaFoldDB" id="A0AAN4ZAD1"/>
<feature type="non-terminal residue" evidence="2">
    <location>
        <position position="1"/>
    </location>
</feature>
<sequence length="89" mass="10009">HTRHSSHEEAHLQNPLTLGRIRASRTDLNQISLDLSGSECIVAPAEGSLEVHLLTLFEVGCRREHEHHGEVQLGDHDKRPVEQEIHANL</sequence>
<comment type="caution">
    <text evidence="2">The sequence shown here is derived from an EMBL/GenBank/DDBJ whole genome shotgun (WGS) entry which is preliminary data.</text>
</comment>
<gene>
    <name evidence="2" type="ORF">PMAYCL1PPCAC_07672</name>
</gene>
<dbReference type="Proteomes" id="UP001328107">
    <property type="component" value="Unassembled WGS sequence"/>
</dbReference>
<protein>
    <submittedName>
        <fullName evidence="2">Uncharacterized protein</fullName>
    </submittedName>
</protein>
<feature type="region of interest" description="Disordered" evidence="1">
    <location>
        <begin position="66"/>
        <end position="89"/>
    </location>
</feature>
<evidence type="ECO:0000313" key="2">
    <source>
        <dbReference type="EMBL" id="GMR37477.1"/>
    </source>
</evidence>
<feature type="non-terminal residue" evidence="2">
    <location>
        <position position="89"/>
    </location>
</feature>
<keyword evidence="3" id="KW-1185">Reference proteome</keyword>
<proteinExistence type="predicted"/>
<reference evidence="3" key="1">
    <citation type="submission" date="2022-10" db="EMBL/GenBank/DDBJ databases">
        <title>Genome assembly of Pristionchus species.</title>
        <authorList>
            <person name="Yoshida K."/>
            <person name="Sommer R.J."/>
        </authorList>
    </citation>
    <scope>NUCLEOTIDE SEQUENCE [LARGE SCALE GENOMIC DNA]</scope>
    <source>
        <strain evidence="3">RS5460</strain>
    </source>
</reference>